<name>A0A7W5A7P8_9ACTN</name>
<sequence length="141" mass="15339">MSSTTRGGGYDSPVKTAFAFSGAIFASTLLTMVGIFQILAGIAAIAEDKVYVEGIEYVYQFDITTWGWIHLVLGVIAFVVGICMLLGQTWARVAGIVISIVGSVAAFAFMPYYPYWSLAMLALYIFVIWSLSQLISSRAEL</sequence>
<proteinExistence type="predicted"/>
<keyword evidence="1" id="KW-0472">Membrane</keyword>
<dbReference type="Proteomes" id="UP000577707">
    <property type="component" value="Unassembled WGS sequence"/>
</dbReference>
<dbReference type="AlphaFoldDB" id="A0A7W5A7P8"/>
<feature type="domain" description="DUF7144" evidence="2">
    <location>
        <begin position="23"/>
        <end position="132"/>
    </location>
</feature>
<evidence type="ECO:0000259" key="2">
    <source>
        <dbReference type="Pfam" id="PF23636"/>
    </source>
</evidence>
<organism evidence="3 4">
    <name type="scientific">Nocardioides albus</name>
    <dbReference type="NCBI Taxonomy" id="1841"/>
    <lineage>
        <taxon>Bacteria</taxon>
        <taxon>Bacillati</taxon>
        <taxon>Actinomycetota</taxon>
        <taxon>Actinomycetes</taxon>
        <taxon>Propionibacteriales</taxon>
        <taxon>Nocardioidaceae</taxon>
        <taxon>Nocardioides</taxon>
    </lineage>
</organism>
<feature type="transmembrane region" description="Helical" evidence="1">
    <location>
        <begin position="116"/>
        <end position="135"/>
    </location>
</feature>
<comment type="caution">
    <text evidence="3">The sequence shown here is derived from an EMBL/GenBank/DDBJ whole genome shotgun (WGS) entry which is preliminary data.</text>
</comment>
<gene>
    <name evidence="3" type="ORF">FHS12_004067</name>
</gene>
<evidence type="ECO:0000256" key="1">
    <source>
        <dbReference type="SAM" id="Phobius"/>
    </source>
</evidence>
<evidence type="ECO:0000313" key="4">
    <source>
        <dbReference type="Proteomes" id="UP000577707"/>
    </source>
</evidence>
<dbReference type="EMBL" id="JACHXG010000009">
    <property type="protein sequence ID" value="MBB3091102.1"/>
    <property type="molecule type" value="Genomic_DNA"/>
</dbReference>
<evidence type="ECO:0000313" key="3">
    <source>
        <dbReference type="EMBL" id="MBB3091102.1"/>
    </source>
</evidence>
<feature type="transmembrane region" description="Helical" evidence="1">
    <location>
        <begin position="93"/>
        <end position="110"/>
    </location>
</feature>
<feature type="transmembrane region" description="Helical" evidence="1">
    <location>
        <begin position="66"/>
        <end position="86"/>
    </location>
</feature>
<keyword evidence="1" id="KW-0812">Transmembrane</keyword>
<dbReference type="Pfam" id="PF23636">
    <property type="entry name" value="DUF7144"/>
    <property type="match status" value="1"/>
</dbReference>
<keyword evidence="4" id="KW-1185">Reference proteome</keyword>
<keyword evidence="1" id="KW-1133">Transmembrane helix</keyword>
<dbReference type="RefSeq" id="WP_183548808.1">
    <property type="nucleotide sequence ID" value="NZ_BMQT01000008.1"/>
</dbReference>
<dbReference type="InterPro" id="IPR055568">
    <property type="entry name" value="DUF7144"/>
</dbReference>
<accession>A0A7W5A7P8</accession>
<protein>
    <submittedName>
        <fullName evidence="3">Putative membrane protein YphA (DoxX/SURF4 family)</fullName>
    </submittedName>
</protein>
<feature type="transmembrane region" description="Helical" evidence="1">
    <location>
        <begin position="20"/>
        <end position="46"/>
    </location>
</feature>
<reference evidence="3 4" key="1">
    <citation type="submission" date="2020-08" db="EMBL/GenBank/DDBJ databases">
        <title>Genomic Encyclopedia of Type Strains, Phase III (KMG-III): the genomes of soil and plant-associated and newly described type strains.</title>
        <authorList>
            <person name="Whitman W."/>
        </authorList>
    </citation>
    <scope>NUCLEOTIDE SEQUENCE [LARGE SCALE GENOMIC DNA]</scope>
    <source>
        <strain evidence="3 4">CECT 3302</strain>
    </source>
</reference>